<feature type="region of interest" description="Disordered" evidence="1">
    <location>
        <begin position="1"/>
        <end position="20"/>
    </location>
</feature>
<organism evidence="2 3">
    <name type="scientific">Periplaneta americana</name>
    <name type="common">American cockroach</name>
    <name type="synonym">Blatta americana</name>
    <dbReference type="NCBI Taxonomy" id="6978"/>
    <lineage>
        <taxon>Eukaryota</taxon>
        <taxon>Metazoa</taxon>
        <taxon>Ecdysozoa</taxon>
        <taxon>Arthropoda</taxon>
        <taxon>Hexapoda</taxon>
        <taxon>Insecta</taxon>
        <taxon>Pterygota</taxon>
        <taxon>Neoptera</taxon>
        <taxon>Polyneoptera</taxon>
        <taxon>Dictyoptera</taxon>
        <taxon>Blattodea</taxon>
        <taxon>Blattoidea</taxon>
        <taxon>Blattidae</taxon>
        <taxon>Blattinae</taxon>
        <taxon>Periplaneta</taxon>
    </lineage>
</organism>
<evidence type="ECO:0000313" key="2">
    <source>
        <dbReference type="EMBL" id="KAJ4434805.1"/>
    </source>
</evidence>
<protein>
    <submittedName>
        <fullName evidence="2">Uncharacterized protein</fullName>
    </submittedName>
</protein>
<name>A0ABQ8SMY7_PERAM</name>
<dbReference type="Proteomes" id="UP001148838">
    <property type="component" value="Unassembled WGS sequence"/>
</dbReference>
<sequence length="69" mass="7580">MAGLCKGGNEPPDSLKASNNRKYSAFVARPDRSAALDWVKIGAPAPELHANDRQVRPSYERTVFLLILV</sequence>
<dbReference type="EMBL" id="JAJSOF020000025">
    <property type="protein sequence ID" value="KAJ4434805.1"/>
    <property type="molecule type" value="Genomic_DNA"/>
</dbReference>
<evidence type="ECO:0000313" key="3">
    <source>
        <dbReference type="Proteomes" id="UP001148838"/>
    </source>
</evidence>
<accession>A0ABQ8SMY7</accession>
<gene>
    <name evidence="2" type="ORF">ANN_23376</name>
</gene>
<proteinExistence type="predicted"/>
<comment type="caution">
    <text evidence="2">The sequence shown here is derived from an EMBL/GenBank/DDBJ whole genome shotgun (WGS) entry which is preliminary data.</text>
</comment>
<reference evidence="2 3" key="1">
    <citation type="journal article" date="2022" name="Allergy">
        <title>Genome assembly and annotation of Periplaneta americana reveal a comprehensive cockroach allergen profile.</title>
        <authorList>
            <person name="Wang L."/>
            <person name="Xiong Q."/>
            <person name="Saelim N."/>
            <person name="Wang L."/>
            <person name="Nong W."/>
            <person name="Wan A.T."/>
            <person name="Shi M."/>
            <person name="Liu X."/>
            <person name="Cao Q."/>
            <person name="Hui J.H.L."/>
            <person name="Sookrung N."/>
            <person name="Leung T.F."/>
            <person name="Tungtrongchitr A."/>
            <person name="Tsui S.K.W."/>
        </authorList>
    </citation>
    <scope>NUCLEOTIDE SEQUENCE [LARGE SCALE GENOMIC DNA]</scope>
    <source>
        <strain evidence="2">PWHHKU_190912</strain>
    </source>
</reference>
<evidence type="ECO:0000256" key="1">
    <source>
        <dbReference type="SAM" id="MobiDB-lite"/>
    </source>
</evidence>
<keyword evidence="3" id="KW-1185">Reference proteome</keyword>